<feature type="region of interest" description="Disordered" evidence="1">
    <location>
        <begin position="57"/>
        <end position="86"/>
    </location>
</feature>
<accession>A0A939DU81</accession>
<gene>
    <name evidence="4" type="ORF">JF543_03850</name>
</gene>
<dbReference type="EMBL" id="JAEMWU010000001">
    <property type="protein sequence ID" value="MBN8205092.1"/>
    <property type="molecule type" value="Genomic_DNA"/>
</dbReference>
<evidence type="ECO:0000259" key="3">
    <source>
        <dbReference type="Pfam" id="PF20059"/>
    </source>
</evidence>
<evidence type="ECO:0000313" key="4">
    <source>
        <dbReference type="EMBL" id="MBN8205092.1"/>
    </source>
</evidence>
<feature type="domain" description="DUF6458" evidence="3">
    <location>
        <begin position="1"/>
        <end position="72"/>
    </location>
</feature>
<sequence length="86" mass="9197">MSIGTGIALVVIGAILTFAVNVDVAWLDLDLIGYILMGAGVVVFLIGIVLMARRRRTDVVTRTETAPDGTQQTRRSTRSPGPDDVI</sequence>
<evidence type="ECO:0000313" key="5">
    <source>
        <dbReference type="Proteomes" id="UP000664385"/>
    </source>
</evidence>
<comment type="caution">
    <text evidence="4">The sequence shown here is derived from an EMBL/GenBank/DDBJ whole genome shotgun (WGS) entry which is preliminary data.</text>
</comment>
<keyword evidence="2" id="KW-1133">Transmembrane helix</keyword>
<dbReference type="Pfam" id="PF20059">
    <property type="entry name" value="DUF6458"/>
    <property type="match status" value="1"/>
</dbReference>
<name>A0A939DU81_9MICO</name>
<proteinExistence type="predicted"/>
<feature type="transmembrane region" description="Helical" evidence="2">
    <location>
        <begin position="32"/>
        <end position="52"/>
    </location>
</feature>
<dbReference type="AlphaFoldDB" id="A0A939DU81"/>
<dbReference type="InterPro" id="IPR045597">
    <property type="entry name" value="DUF6458"/>
</dbReference>
<reference evidence="4" key="1">
    <citation type="submission" date="2020-12" db="EMBL/GenBank/DDBJ databases">
        <title>PHA producing bacteria isolated from mangrove.</title>
        <authorList>
            <person name="Zheng W."/>
            <person name="Yu S."/>
            <person name="Huang Y."/>
        </authorList>
    </citation>
    <scope>NUCLEOTIDE SEQUENCE</scope>
    <source>
        <strain evidence="4">GN8-5</strain>
    </source>
</reference>
<keyword evidence="2" id="KW-0812">Transmembrane</keyword>
<protein>
    <recommendedName>
        <fullName evidence="3">DUF6458 domain-containing protein</fullName>
    </recommendedName>
</protein>
<keyword evidence="2" id="KW-0472">Membrane</keyword>
<organism evidence="4 5">
    <name type="scientific">Microbacterium esteraromaticum</name>
    <dbReference type="NCBI Taxonomy" id="57043"/>
    <lineage>
        <taxon>Bacteria</taxon>
        <taxon>Bacillati</taxon>
        <taxon>Actinomycetota</taxon>
        <taxon>Actinomycetes</taxon>
        <taxon>Micrococcales</taxon>
        <taxon>Microbacteriaceae</taxon>
        <taxon>Microbacterium</taxon>
    </lineage>
</organism>
<dbReference type="Proteomes" id="UP000664385">
    <property type="component" value="Unassembled WGS sequence"/>
</dbReference>
<evidence type="ECO:0000256" key="1">
    <source>
        <dbReference type="SAM" id="MobiDB-lite"/>
    </source>
</evidence>
<evidence type="ECO:0000256" key="2">
    <source>
        <dbReference type="SAM" id="Phobius"/>
    </source>
</evidence>
<feature type="transmembrane region" description="Helical" evidence="2">
    <location>
        <begin position="7"/>
        <end position="26"/>
    </location>
</feature>
<dbReference type="RefSeq" id="WP_179409203.1">
    <property type="nucleotide sequence ID" value="NZ_CP063379.1"/>
</dbReference>